<sequence length="235" mass="27600">MFRQDFIIRMIRTFVNALVLLVRLKKERQPEEARWLISQTWEDLFGLPIETIDSLSEQTLMAMVKNTTVLNVDTCVMVARLYKETGEIAALEQKEKDRYAFFLKSLNVYLDIALDPSISRKTFRLEFKDMQDTVDGLVNAHHDIEDLAHKLGQYTLPIETQRHLFRYYEKFGYFGRAEDALYDLLEHDRGNAGIVDDGFHFYRRLLQKDDDELLAGNLPRTEVEEGIRQLERDTS</sequence>
<reference evidence="1" key="1">
    <citation type="submission" date="2018-05" db="EMBL/GenBank/DDBJ databases">
        <authorList>
            <person name="Lanie J.A."/>
            <person name="Ng W.-L."/>
            <person name="Kazmierczak K.M."/>
            <person name="Andrzejewski T.M."/>
            <person name="Davidsen T.M."/>
            <person name="Wayne K.J."/>
            <person name="Tettelin H."/>
            <person name="Glass J.I."/>
            <person name="Rusch D."/>
            <person name="Podicherti R."/>
            <person name="Tsui H.-C.T."/>
            <person name="Winkler M.E."/>
        </authorList>
    </citation>
    <scope>NUCLEOTIDE SEQUENCE</scope>
</reference>
<accession>A0A382C855</accession>
<dbReference type="AlphaFoldDB" id="A0A382C855"/>
<dbReference type="Pfam" id="PF20092">
    <property type="entry name" value="DUF6483"/>
    <property type="match status" value="1"/>
</dbReference>
<name>A0A382C855_9ZZZZ</name>
<gene>
    <name evidence="1" type="ORF">METZ01_LOCUS174421</name>
</gene>
<organism evidence="1">
    <name type="scientific">marine metagenome</name>
    <dbReference type="NCBI Taxonomy" id="408172"/>
    <lineage>
        <taxon>unclassified sequences</taxon>
        <taxon>metagenomes</taxon>
        <taxon>ecological metagenomes</taxon>
    </lineage>
</organism>
<protein>
    <submittedName>
        <fullName evidence="1">Uncharacterized protein</fullName>
    </submittedName>
</protein>
<dbReference type="EMBL" id="UINC01032996">
    <property type="protein sequence ID" value="SVB21567.1"/>
    <property type="molecule type" value="Genomic_DNA"/>
</dbReference>
<evidence type="ECO:0000313" key="1">
    <source>
        <dbReference type="EMBL" id="SVB21567.1"/>
    </source>
</evidence>
<dbReference type="InterPro" id="IPR045507">
    <property type="entry name" value="DUF6483"/>
</dbReference>
<proteinExistence type="predicted"/>